<dbReference type="Gene3D" id="3.10.590.10">
    <property type="entry name" value="ph1033 like domains"/>
    <property type="match status" value="1"/>
</dbReference>
<gene>
    <name evidence="6" type="ORF">LSCM1_00734</name>
</gene>
<accession>A0A836KGD5</accession>
<dbReference type="RefSeq" id="XP_067174480.1">
    <property type="nucleotide sequence ID" value="XM_067318375.1"/>
</dbReference>
<comment type="subcellular location">
    <subcellularLocation>
        <location evidence="1">Nucleus</location>
    </subcellularLocation>
</comment>
<keyword evidence="3" id="KW-0597">Phosphoprotein</keyword>
<evidence type="ECO:0000256" key="1">
    <source>
        <dbReference type="ARBA" id="ARBA00004123"/>
    </source>
</evidence>
<keyword evidence="4" id="KW-0539">Nucleus</keyword>
<dbReference type="InterPro" id="IPR052181">
    <property type="entry name" value="5hmC_binding"/>
</dbReference>
<protein>
    <recommendedName>
        <fullName evidence="2">Thymocyte nuclear protein 1</fullName>
    </recommendedName>
</protein>
<dbReference type="KEGG" id="lmat:92510887"/>
<evidence type="ECO:0000256" key="2">
    <source>
        <dbReference type="ARBA" id="ARBA00014654"/>
    </source>
</evidence>
<evidence type="ECO:0000313" key="6">
    <source>
        <dbReference type="EMBL" id="KAG5464543.1"/>
    </source>
</evidence>
<dbReference type="EMBL" id="JAFEUZ010000036">
    <property type="protein sequence ID" value="KAG5464543.1"/>
    <property type="molecule type" value="Genomic_DNA"/>
</dbReference>
<sequence>MSRKRVRSGDIHYWLMKSEPHKFSIDDLARRKTSPWDGVRNYAARNNLRAMAVGDKVLFYHSNTKEPGVAGLAEVVRLAYDDFTALDKTSDYFDPKATKEKNPWQMVDVKFVAKWDAVVTLRAMKSRKELQKMALFTQSRLSVQPVDAAEYAYILRMNEEQRQE</sequence>
<dbReference type="CDD" id="cd21133">
    <property type="entry name" value="EVE"/>
    <property type="match status" value="1"/>
</dbReference>
<keyword evidence="7" id="KW-1185">Reference proteome</keyword>
<dbReference type="InterPro" id="IPR002740">
    <property type="entry name" value="EVE_domain"/>
</dbReference>
<dbReference type="FunFam" id="3.10.590.10:FF:000003">
    <property type="entry name" value="Thymocyte nuclear protein 1"/>
    <property type="match status" value="1"/>
</dbReference>
<evidence type="ECO:0000313" key="7">
    <source>
        <dbReference type="Proteomes" id="UP000673552"/>
    </source>
</evidence>
<dbReference type="InterPro" id="IPR015947">
    <property type="entry name" value="PUA-like_sf"/>
</dbReference>
<dbReference type="AlphaFoldDB" id="A0A836KGD5"/>
<dbReference type="OrthoDB" id="41445at2759"/>
<dbReference type="GO" id="GO:0005634">
    <property type="term" value="C:nucleus"/>
    <property type="evidence" value="ECO:0007669"/>
    <property type="project" value="UniProtKB-SubCell"/>
</dbReference>
<evidence type="ECO:0000259" key="5">
    <source>
        <dbReference type="Pfam" id="PF01878"/>
    </source>
</evidence>
<name>A0A836KGD5_9TRYP</name>
<proteinExistence type="predicted"/>
<dbReference type="InterPro" id="IPR047197">
    <property type="entry name" value="THYN1-like_EVE"/>
</dbReference>
<evidence type="ECO:0000256" key="4">
    <source>
        <dbReference type="ARBA" id="ARBA00023242"/>
    </source>
</evidence>
<comment type="caution">
    <text evidence="6">The sequence shown here is derived from an EMBL/GenBank/DDBJ whole genome shotgun (WGS) entry which is preliminary data.</text>
</comment>
<dbReference type="PANTHER" id="PTHR14087">
    <property type="entry name" value="THYMOCYTE NUCLEAR PROTEIN 1"/>
    <property type="match status" value="1"/>
</dbReference>
<dbReference type="GeneID" id="92510887"/>
<dbReference type="PANTHER" id="PTHR14087:SF7">
    <property type="entry name" value="THYMOCYTE NUCLEAR PROTEIN 1"/>
    <property type="match status" value="1"/>
</dbReference>
<organism evidence="6 7">
    <name type="scientific">Leishmania martiniquensis</name>
    <dbReference type="NCBI Taxonomy" id="1580590"/>
    <lineage>
        <taxon>Eukaryota</taxon>
        <taxon>Discoba</taxon>
        <taxon>Euglenozoa</taxon>
        <taxon>Kinetoplastea</taxon>
        <taxon>Metakinetoplastina</taxon>
        <taxon>Trypanosomatida</taxon>
        <taxon>Trypanosomatidae</taxon>
        <taxon>Leishmaniinae</taxon>
        <taxon>Leishmania</taxon>
    </lineage>
</organism>
<dbReference type="Proteomes" id="UP000673552">
    <property type="component" value="Chromosome 36"/>
</dbReference>
<dbReference type="SUPFAM" id="SSF88697">
    <property type="entry name" value="PUA domain-like"/>
    <property type="match status" value="1"/>
</dbReference>
<evidence type="ECO:0000256" key="3">
    <source>
        <dbReference type="ARBA" id="ARBA00022553"/>
    </source>
</evidence>
<feature type="domain" description="EVE" evidence="5">
    <location>
        <begin position="13"/>
        <end position="157"/>
    </location>
</feature>
<dbReference type="Pfam" id="PF01878">
    <property type="entry name" value="EVE"/>
    <property type="match status" value="1"/>
</dbReference>
<reference evidence="6 7" key="1">
    <citation type="submission" date="2021-03" db="EMBL/GenBank/DDBJ databases">
        <title>Leishmania (Mundinia) martiniquensis Genome sequencing and assembly.</title>
        <authorList>
            <person name="Almutairi H."/>
            <person name="Gatherer D."/>
        </authorList>
    </citation>
    <scope>NUCLEOTIDE SEQUENCE [LARGE SCALE GENOMIC DNA]</scope>
    <source>
        <strain evidence="6">LSCM1</strain>
    </source>
</reference>